<keyword evidence="1" id="KW-0863">Zinc-finger</keyword>
<gene>
    <name evidence="4" type="ORF">Z518_07793</name>
</gene>
<dbReference type="EMBL" id="KN847479">
    <property type="protein sequence ID" value="KIX04239.1"/>
    <property type="molecule type" value="Genomic_DNA"/>
</dbReference>
<dbReference type="OrthoDB" id="654211at2759"/>
<dbReference type="InterPro" id="IPR013087">
    <property type="entry name" value="Znf_C2H2_type"/>
</dbReference>
<accession>A0A0D2IEI6</accession>
<keyword evidence="5" id="KW-1185">Reference proteome</keyword>
<name>A0A0D2IEI6_9EURO</name>
<proteinExistence type="predicted"/>
<evidence type="ECO:0000256" key="1">
    <source>
        <dbReference type="PROSITE-ProRule" id="PRU00042"/>
    </source>
</evidence>
<dbReference type="Proteomes" id="UP000053617">
    <property type="component" value="Unassembled WGS sequence"/>
</dbReference>
<dbReference type="STRING" id="1442369.A0A0D2IEI6"/>
<evidence type="ECO:0000256" key="2">
    <source>
        <dbReference type="SAM" id="MobiDB-lite"/>
    </source>
</evidence>
<dbReference type="PROSITE" id="PS50157">
    <property type="entry name" value="ZINC_FINGER_C2H2_2"/>
    <property type="match status" value="1"/>
</dbReference>
<sequence length="433" mass="46200">MAVDTQDAIFSMTPPPSEFDEFDKGGLLTCSPSLPGFTYPSPAPSSRGHAPSVSSESIYILPGMPMSENQGHDGSGHGQHDLAQQISFGDTSSDSAVAAASSFFPPVSGDPSISMVQYTAGTTATNTSTTANSYAMYEQNQWFPYSSYPQPGSLLPYDPTSSASFSPFDSHHQPNIIPPTPQDIQPSHPFDFNAAPTAIIPSNHHLVASPSFSQVSHPSSHSHRGSVSSLSRSCSPISSLYRDNSRGHGDTLRSSVRSGSASSNTSLHAYGIPVTESPASAAGLGVPSSLATSTGSSVGGGAPQSWRCAYPGCTSRATFTRGCDLRKHYNRHSKHLFCRVDGCPQSEAAAAARAKSADQPLTGGFSSKKDRARHEAKHNPGIKCEWRGPEGEECGRVFSRMDNMKDHVRRIHNKGQNQNQTQNQSHSPHQQRK</sequence>
<keyword evidence="1" id="KW-0862">Zinc</keyword>
<evidence type="ECO:0000259" key="3">
    <source>
        <dbReference type="PROSITE" id="PS50157"/>
    </source>
</evidence>
<feature type="compositionally biased region" description="Low complexity" evidence="2">
    <location>
        <begin position="416"/>
        <end position="433"/>
    </location>
</feature>
<feature type="region of interest" description="Disordered" evidence="2">
    <location>
        <begin position="210"/>
        <end position="264"/>
    </location>
</feature>
<protein>
    <recommendedName>
        <fullName evidence="3">C2H2-type domain-containing protein</fullName>
    </recommendedName>
</protein>
<feature type="compositionally biased region" description="Low complexity" evidence="2">
    <location>
        <begin position="210"/>
        <end position="240"/>
    </location>
</feature>
<evidence type="ECO:0000313" key="5">
    <source>
        <dbReference type="Proteomes" id="UP000053617"/>
    </source>
</evidence>
<feature type="domain" description="C2H2-type" evidence="3">
    <location>
        <begin position="382"/>
        <end position="417"/>
    </location>
</feature>
<feature type="compositionally biased region" description="Low complexity" evidence="2">
    <location>
        <begin position="254"/>
        <end position="264"/>
    </location>
</feature>
<dbReference type="VEuPathDB" id="FungiDB:Z518_07793"/>
<dbReference type="HOGENOM" id="CLU_644046_0_0_1"/>
<evidence type="ECO:0000313" key="4">
    <source>
        <dbReference type="EMBL" id="KIX04239.1"/>
    </source>
</evidence>
<feature type="region of interest" description="Disordered" evidence="2">
    <location>
        <begin position="351"/>
        <end position="382"/>
    </location>
</feature>
<dbReference type="AlphaFoldDB" id="A0A0D2IEI6"/>
<reference evidence="4 5" key="1">
    <citation type="submission" date="2015-01" db="EMBL/GenBank/DDBJ databases">
        <title>The Genome Sequence of Rhinocladiella mackenzie CBS 650.93.</title>
        <authorList>
            <consortium name="The Broad Institute Genomics Platform"/>
            <person name="Cuomo C."/>
            <person name="de Hoog S."/>
            <person name="Gorbushina A."/>
            <person name="Stielow B."/>
            <person name="Teixiera M."/>
            <person name="Abouelleil A."/>
            <person name="Chapman S.B."/>
            <person name="Priest M."/>
            <person name="Young S.K."/>
            <person name="Wortman J."/>
            <person name="Nusbaum C."/>
            <person name="Birren B."/>
        </authorList>
    </citation>
    <scope>NUCLEOTIDE SEQUENCE [LARGE SCALE GENOMIC DNA]</scope>
    <source>
        <strain evidence="4 5">CBS 650.93</strain>
    </source>
</reference>
<dbReference type="GO" id="GO:0008270">
    <property type="term" value="F:zinc ion binding"/>
    <property type="evidence" value="ECO:0007669"/>
    <property type="project" value="UniProtKB-KW"/>
</dbReference>
<organism evidence="4 5">
    <name type="scientific">Rhinocladiella mackenziei CBS 650.93</name>
    <dbReference type="NCBI Taxonomy" id="1442369"/>
    <lineage>
        <taxon>Eukaryota</taxon>
        <taxon>Fungi</taxon>
        <taxon>Dikarya</taxon>
        <taxon>Ascomycota</taxon>
        <taxon>Pezizomycotina</taxon>
        <taxon>Eurotiomycetes</taxon>
        <taxon>Chaetothyriomycetidae</taxon>
        <taxon>Chaetothyriales</taxon>
        <taxon>Herpotrichiellaceae</taxon>
        <taxon>Rhinocladiella</taxon>
    </lineage>
</organism>
<dbReference type="SMART" id="SM00355">
    <property type="entry name" value="ZnF_C2H2"/>
    <property type="match status" value="2"/>
</dbReference>
<dbReference type="GeneID" id="25295864"/>
<keyword evidence="1" id="KW-0479">Metal-binding</keyword>
<dbReference type="Gene3D" id="3.30.160.60">
    <property type="entry name" value="Classic Zinc Finger"/>
    <property type="match status" value="1"/>
</dbReference>
<dbReference type="RefSeq" id="XP_013271375.1">
    <property type="nucleotide sequence ID" value="XM_013415921.1"/>
</dbReference>
<feature type="region of interest" description="Disordered" evidence="2">
    <location>
        <begin position="397"/>
        <end position="433"/>
    </location>
</feature>